<feature type="non-terminal residue" evidence="12">
    <location>
        <position position="348"/>
    </location>
</feature>
<dbReference type="GeneID" id="9684981"/>
<dbReference type="Pfam" id="PF02800">
    <property type="entry name" value="Gp_dh_C"/>
    <property type="match status" value="1"/>
</dbReference>
<dbReference type="InterPro" id="IPR020828">
    <property type="entry name" value="GlycerAld_3-P_DH_NAD(P)-bd"/>
</dbReference>
<dbReference type="GO" id="GO:0006096">
    <property type="term" value="P:glycolytic process"/>
    <property type="evidence" value="ECO:0007669"/>
    <property type="project" value="TreeGrafter"/>
</dbReference>
<evidence type="ECO:0000313" key="12">
    <source>
        <dbReference type="EMBL" id="EEH56673.1"/>
    </source>
</evidence>
<comment type="similarity">
    <text evidence="2 10">Belongs to the glyceraldehyde-3-phosphate dehydrogenase family.</text>
</comment>
<dbReference type="EMBL" id="GG663740">
    <property type="protein sequence ID" value="EEH56673.1"/>
    <property type="molecule type" value="Genomic_DNA"/>
</dbReference>
<evidence type="ECO:0000256" key="7">
    <source>
        <dbReference type="PIRSR" id="PIRSR000149-2"/>
    </source>
</evidence>
<evidence type="ECO:0000256" key="3">
    <source>
        <dbReference type="ARBA" id="ARBA00023002"/>
    </source>
</evidence>
<dbReference type="EC" id="1.2.1.13" evidence="4"/>
<dbReference type="STRING" id="564608.C1MUR0"/>
<gene>
    <name evidence="12" type="primary">GAPDH_2</name>
    <name evidence="12" type="ORF">MICPUCDRAFT_4895</name>
</gene>
<dbReference type="CDD" id="cd05214">
    <property type="entry name" value="GAPDH_I_N"/>
    <property type="match status" value="1"/>
</dbReference>
<evidence type="ECO:0000313" key="13">
    <source>
        <dbReference type="Proteomes" id="UP000001876"/>
    </source>
</evidence>
<evidence type="ECO:0000256" key="1">
    <source>
        <dbReference type="ARBA" id="ARBA00005215"/>
    </source>
</evidence>
<feature type="binding site" evidence="8">
    <location>
        <position position="87"/>
    </location>
    <ligand>
        <name>NAD(+)</name>
        <dbReference type="ChEBI" id="CHEBI:57540"/>
    </ligand>
</feature>
<feature type="binding site" evidence="7">
    <location>
        <begin position="168"/>
        <end position="170"/>
    </location>
    <ligand>
        <name>D-glyceraldehyde 3-phosphate</name>
        <dbReference type="ChEBI" id="CHEBI:59776"/>
    </ligand>
</feature>
<evidence type="ECO:0000256" key="2">
    <source>
        <dbReference type="ARBA" id="ARBA00007406"/>
    </source>
</evidence>
<dbReference type="GO" id="GO:0047100">
    <property type="term" value="F:glyceraldehyde-3-phosphate dehydrogenase (NADP+) (phosphorylating) activity"/>
    <property type="evidence" value="ECO:0007669"/>
    <property type="project" value="UniProtKB-EC"/>
</dbReference>
<sequence length="348" mass="36595">RVRVGVNGFGRIGRVFTRVATTYAGANVEVVAINDPGTTADAAAYLFNHDSVYGTLEHRARADGDDGLYLRAARGGSETRVALSREREPRDIDWASAGVDVVVDASGKFLSRADAGAHLLPHPGVGPRRGPQKVIVTAPMKDAPAYVVGVNEHTYAADGFPDVLSNASCTTNCLAPLLKIVHGAFGIESAVMTTIHAATASQPPVDGVCLKDPRRGRSCLLNIIPTTTGAAKAIGAVMPDLAGKVTGLATRVPTAAVSLVDVSIQLTNPASMDEIRTVFMNAANGDMLGIVKYVDEPVVSTDFTRDPSSCVFDATSSTAASPTHVKLLAWYDNEWGYACRVLDLIAHV</sequence>
<dbReference type="PANTHER" id="PTHR10836:SF134">
    <property type="entry name" value="GLYCERALDEHYDE-3-PHOSPHATE DEHYDROGENASE (PHOSPHORYLATING)"/>
    <property type="match status" value="1"/>
</dbReference>
<dbReference type="PANTHER" id="PTHR10836">
    <property type="entry name" value="GLYCERALDEHYDE 3-PHOSPHATE DEHYDROGENASE"/>
    <property type="match status" value="1"/>
</dbReference>
<dbReference type="SUPFAM" id="SSF51735">
    <property type="entry name" value="NAD(P)-binding Rossmann-fold domains"/>
    <property type="match status" value="1"/>
</dbReference>
<dbReference type="PIRSF" id="PIRSF000149">
    <property type="entry name" value="GAP_DH"/>
    <property type="match status" value="1"/>
</dbReference>
<feature type="binding site" evidence="8">
    <location>
        <begin position="11"/>
        <end position="12"/>
    </location>
    <ligand>
        <name>NAD(+)</name>
        <dbReference type="ChEBI" id="CHEBI:57540"/>
    </ligand>
</feature>
<feature type="binding site" evidence="8">
    <location>
        <position position="333"/>
    </location>
    <ligand>
        <name>NAD(+)</name>
        <dbReference type="ChEBI" id="CHEBI:57540"/>
    </ligand>
</feature>
<evidence type="ECO:0000256" key="10">
    <source>
        <dbReference type="RuleBase" id="RU000397"/>
    </source>
</evidence>
<evidence type="ECO:0000256" key="6">
    <source>
        <dbReference type="PIRSR" id="PIRSR000149-1"/>
    </source>
</evidence>
<proteinExistence type="inferred from homology"/>
<reference evidence="12 13" key="1">
    <citation type="journal article" date="2009" name="Science">
        <title>Green evolution and dynamic adaptations revealed by genomes of the marine picoeukaryotes Micromonas.</title>
        <authorList>
            <person name="Worden A.Z."/>
            <person name="Lee J.H."/>
            <person name="Mock T."/>
            <person name="Rouze P."/>
            <person name="Simmons M.P."/>
            <person name="Aerts A.L."/>
            <person name="Allen A.E."/>
            <person name="Cuvelier M.L."/>
            <person name="Derelle E."/>
            <person name="Everett M.V."/>
            <person name="Foulon E."/>
            <person name="Grimwood J."/>
            <person name="Gundlach H."/>
            <person name="Henrissat B."/>
            <person name="Napoli C."/>
            <person name="McDonald S.M."/>
            <person name="Parker M.S."/>
            <person name="Rombauts S."/>
            <person name="Salamov A."/>
            <person name="Von Dassow P."/>
            <person name="Badger J.H."/>
            <person name="Coutinho P.M."/>
            <person name="Demir E."/>
            <person name="Dubchak I."/>
            <person name="Gentemann C."/>
            <person name="Eikrem W."/>
            <person name="Gready J.E."/>
            <person name="John U."/>
            <person name="Lanier W."/>
            <person name="Lindquist E.A."/>
            <person name="Lucas S."/>
            <person name="Mayer K.F."/>
            <person name="Moreau H."/>
            <person name="Not F."/>
            <person name="Otillar R."/>
            <person name="Panaud O."/>
            <person name="Pangilinan J."/>
            <person name="Paulsen I."/>
            <person name="Piegu B."/>
            <person name="Poliakov A."/>
            <person name="Robbens S."/>
            <person name="Schmutz J."/>
            <person name="Toulza E."/>
            <person name="Wyss T."/>
            <person name="Zelensky A."/>
            <person name="Zhou K."/>
            <person name="Armbrust E.V."/>
            <person name="Bhattacharya D."/>
            <person name="Goodenough U.W."/>
            <person name="Van de Peer Y."/>
            <person name="Grigoriev I.V."/>
        </authorList>
    </citation>
    <scope>NUCLEOTIDE SEQUENCE [LARGE SCALE GENOMIC DNA]</scope>
    <source>
        <strain evidence="12 13">CCMP1545</strain>
    </source>
</reference>
<dbReference type="GO" id="GO:0005829">
    <property type="term" value="C:cytosol"/>
    <property type="evidence" value="ECO:0007669"/>
    <property type="project" value="TreeGrafter"/>
</dbReference>
<feature type="binding site" evidence="7">
    <location>
        <begin position="228"/>
        <end position="229"/>
    </location>
    <ligand>
        <name>D-glyceraldehyde 3-phosphate</name>
        <dbReference type="ChEBI" id="CHEBI:59776"/>
    </ligand>
</feature>
<dbReference type="Pfam" id="PF00044">
    <property type="entry name" value="Gp_dh_N"/>
    <property type="match status" value="1"/>
</dbReference>
<dbReference type="InterPro" id="IPR020831">
    <property type="entry name" value="GlycerAld/Erythrose_P_DH"/>
</dbReference>
<accession>C1MUR0</accession>
<dbReference type="Gene3D" id="3.30.360.10">
    <property type="entry name" value="Dihydrodipicolinate Reductase, domain 2"/>
    <property type="match status" value="1"/>
</dbReference>
<dbReference type="AlphaFoldDB" id="C1MUR0"/>
<feature type="active site" description="Nucleophile" evidence="6">
    <location>
        <position position="169"/>
    </location>
</feature>
<dbReference type="InterPro" id="IPR020830">
    <property type="entry name" value="GlycerAld_3-P_DH_AS"/>
</dbReference>
<dbReference type="OrthoDB" id="1152826at2759"/>
<feature type="binding site" evidence="8">
    <location>
        <position position="35"/>
    </location>
    <ligand>
        <name>NAD(+)</name>
        <dbReference type="ChEBI" id="CHEBI:57540"/>
    </ligand>
</feature>
<evidence type="ECO:0000256" key="9">
    <source>
        <dbReference type="PIRSR" id="PIRSR000149-4"/>
    </source>
</evidence>
<dbReference type="SUPFAM" id="SSF55347">
    <property type="entry name" value="Glyceraldehyde-3-phosphate dehydrogenase-like, C-terminal domain"/>
    <property type="match status" value="1"/>
</dbReference>
<keyword evidence="3" id="KW-0560">Oxidoreductase</keyword>
<dbReference type="InterPro" id="IPR036291">
    <property type="entry name" value="NAD(P)-bd_dom_sf"/>
</dbReference>
<dbReference type="GO" id="GO:0051287">
    <property type="term" value="F:NAD binding"/>
    <property type="evidence" value="ECO:0007669"/>
    <property type="project" value="InterPro"/>
</dbReference>
<keyword evidence="8" id="KW-0520">NAD</keyword>
<dbReference type="FunFam" id="3.30.360.10:FF:000002">
    <property type="entry name" value="Glyceraldehyde-3-phosphate dehydrogenase"/>
    <property type="match status" value="1"/>
</dbReference>
<dbReference type="RefSeq" id="XP_003059541.1">
    <property type="nucleotide sequence ID" value="XM_003059495.1"/>
</dbReference>
<comment type="catalytic activity">
    <reaction evidence="5">
        <text>D-glyceraldehyde 3-phosphate + phosphate + NADP(+) = (2R)-3-phospho-glyceroyl phosphate + NADPH + H(+)</text>
        <dbReference type="Rhea" id="RHEA:10296"/>
        <dbReference type="ChEBI" id="CHEBI:15378"/>
        <dbReference type="ChEBI" id="CHEBI:43474"/>
        <dbReference type="ChEBI" id="CHEBI:57604"/>
        <dbReference type="ChEBI" id="CHEBI:57783"/>
        <dbReference type="ChEBI" id="CHEBI:58349"/>
        <dbReference type="ChEBI" id="CHEBI:59776"/>
        <dbReference type="EC" id="1.2.1.13"/>
    </reaction>
</comment>
<dbReference type="Gene3D" id="3.40.50.720">
    <property type="entry name" value="NAD(P)-binding Rossmann-like Domain"/>
    <property type="match status" value="1"/>
</dbReference>
<dbReference type="PROSITE" id="PS00071">
    <property type="entry name" value="GAPDH"/>
    <property type="match status" value="1"/>
</dbReference>
<name>C1MUR0_MICPC</name>
<comment type="pathway">
    <text evidence="1">Carbohydrate biosynthesis; Calvin cycle.</text>
</comment>
<evidence type="ECO:0000256" key="8">
    <source>
        <dbReference type="PIRSR" id="PIRSR000149-3"/>
    </source>
</evidence>
<evidence type="ECO:0000256" key="4">
    <source>
        <dbReference type="ARBA" id="ARBA00039137"/>
    </source>
</evidence>
<keyword evidence="13" id="KW-1185">Reference proteome</keyword>
<feature type="site" description="Activates thiol group during catalysis" evidence="9">
    <location>
        <position position="196"/>
    </location>
</feature>
<feature type="binding site" evidence="7">
    <location>
        <position position="251"/>
    </location>
    <ligand>
        <name>D-glyceraldehyde 3-phosphate</name>
        <dbReference type="ChEBI" id="CHEBI:59776"/>
    </ligand>
</feature>
<dbReference type="PRINTS" id="PR00078">
    <property type="entry name" value="G3PDHDRGNASE"/>
</dbReference>
<dbReference type="KEGG" id="mpp:MICPUCDRAFT_4895"/>
<feature type="binding site" evidence="7">
    <location>
        <position position="199"/>
    </location>
    <ligand>
        <name>D-glyceraldehyde 3-phosphate</name>
        <dbReference type="ChEBI" id="CHEBI:59776"/>
    </ligand>
</feature>
<dbReference type="CDD" id="cd18126">
    <property type="entry name" value="GAPDH_I_C"/>
    <property type="match status" value="1"/>
</dbReference>
<evidence type="ECO:0000259" key="11">
    <source>
        <dbReference type="SMART" id="SM00846"/>
    </source>
</evidence>
<evidence type="ECO:0000256" key="5">
    <source>
        <dbReference type="ARBA" id="ARBA00052787"/>
    </source>
</evidence>
<feature type="non-terminal residue" evidence="12">
    <location>
        <position position="1"/>
    </location>
</feature>
<dbReference type="InterPro" id="IPR020829">
    <property type="entry name" value="GlycerAld_3-P_DH_cat"/>
</dbReference>
<dbReference type="GO" id="GO:0004365">
    <property type="term" value="F:glyceraldehyde-3-phosphate dehydrogenase (NAD+) (phosphorylating) activity"/>
    <property type="evidence" value="ECO:0007669"/>
    <property type="project" value="TreeGrafter"/>
</dbReference>
<feature type="domain" description="Glyceraldehyde 3-phosphate dehydrogenase NAD(P) binding" evidence="11">
    <location>
        <begin position="2"/>
        <end position="169"/>
    </location>
</feature>
<keyword evidence="8" id="KW-0547">Nucleotide-binding</keyword>
<feature type="binding site" evidence="8">
    <location>
        <position position="137"/>
    </location>
    <ligand>
        <name>NAD(+)</name>
        <dbReference type="ChEBI" id="CHEBI:57540"/>
    </ligand>
</feature>
<dbReference type="Proteomes" id="UP000001876">
    <property type="component" value="Unassembled WGS sequence"/>
</dbReference>
<dbReference type="SMART" id="SM00846">
    <property type="entry name" value="Gp_dh_N"/>
    <property type="match status" value="1"/>
</dbReference>
<protein>
    <recommendedName>
        <fullName evidence="4">glyceraldehyde-3-phosphate dehydrogenase (NADP(+)) (phosphorylating)</fullName>
        <ecNumber evidence="4">1.2.1.13</ecNumber>
    </recommendedName>
</protein>
<dbReference type="eggNOG" id="KOG0657">
    <property type="taxonomic scope" value="Eukaryota"/>
</dbReference>
<organism evidence="13">
    <name type="scientific">Micromonas pusilla (strain CCMP1545)</name>
    <name type="common">Picoplanktonic green alga</name>
    <dbReference type="NCBI Taxonomy" id="564608"/>
    <lineage>
        <taxon>Eukaryota</taxon>
        <taxon>Viridiplantae</taxon>
        <taxon>Chlorophyta</taxon>
        <taxon>Mamiellophyceae</taxon>
        <taxon>Mamiellales</taxon>
        <taxon>Mamiellaceae</taxon>
        <taxon>Micromonas</taxon>
    </lineage>
</organism>